<dbReference type="AlphaFoldDB" id="A0A0F0LGW7"/>
<dbReference type="InterPro" id="IPR003615">
    <property type="entry name" value="HNH_nuc"/>
</dbReference>
<evidence type="ECO:0000259" key="1">
    <source>
        <dbReference type="SMART" id="SM00507"/>
    </source>
</evidence>
<comment type="caution">
    <text evidence="2">The sequence shown here is derived from an EMBL/GenBank/DDBJ whole genome shotgun (WGS) entry which is preliminary data.</text>
</comment>
<dbReference type="GO" id="GO:0003676">
    <property type="term" value="F:nucleic acid binding"/>
    <property type="evidence" value="ECO:0007669"/>
    <property type="project" value="InterPro"/>
</dbReference>
<dbReference type="InterPro" id="IPR002711">
    <property type="entry name" value="HNH"/>
</dbReference>
<keyword evidence="2" id="KW-0255">Endonuclease</keyword>
<feature type="domain" description="HNH nuclease" evidence="1">
    <location>
        <begin position="13"/>
        <end position="64"/>
    </location>
</feature>
<dbReference type="EMBL" id="JYIX01000038">
    <property type="protein sequence ID" value="KJL31909.1"/>
    <property type="molecule type" value="Genomic_DNA"/>
</dbReference>
<proteinExistence type="predicted"/>
<dbReference type="RefSeq" id="WP_052680317.1">
    <property type="nucleotide sequence ID" value="NZ_JYIX01000038.1"/>
</dbReference>
<keyword evidence="3" id="KW-1185">Reference proteome</keyword>
<keyword evidence="2" id="KW-0378">Hydrolase</keyword>
<sequence>MANWLSSADLHDLASQRWGHRSTWTCTYCGRSIPDGAVDHFIPREHGGTDLPWNLLPACGPCNRSKSDTDPIAWMRAVGLPDDRITAIQTITTSPDWTKAAAGHRAQSLNALDYSAAFGLPQTSAARALALALPQNLAEVFVLDPASWAPATALRRIAVDYLADLGHPPLSTQQLNRDLESRGLVRTTRKGVRGYRGFHVSPDLAAAGRMRAGRTDAAAARKAERARREAAAEVARMAPTAR</sequence>
<dbReference type="STRING" id="582680.RS86_03190"/>
<dbReference type="Proteomes" id="UP000033740">
    <property type="component" value="Unassembled WGS sequence"/>
</dbReference>
<dbReference type="CDD" id="cd00085">
    <property type="entry name" value="HNHc"/>
    <property type="match status" value="1"/>
</dbReference>
<dbReference type="PATRIC" id="fig|582680.6.peg.3271"/>
<accession>A0A0F0LGW7</accession>
<evidence type="ECO:0000313" key="2">
    <source>
        <dbReference type="EMBL" id="KJL31909.1"/>
    </source>
</evidence>
<dbReference type="GO" id="GO:0004519">
    <property type="term" value="F:endonuclease activity"/>
    <property type="evidence" value="ECO:0007669"/>
    <property type="project" value="UniProtKB-KW"/>
</dbReference>
<reference evidence="2 3" key="1">
    <citation type="submission" date="2015-02" db="EMBL/GenBank/DDBJ databases">
        <title>Draft genome sequences of ten Microbacterium spp. with emphasis on heavy metal contaminated environments.</title>
        <authorList>
            <person name="Corretto E."/>
        </authorList>
    </citation>
    <scope>NUCLEOTIDE SEQUENCE [LARGE SCALE GENOMIC DNA]</scope>
    <source>
        <strain evidence="2 3">ARN176</strain>
    </source>
</reference>
<dbReference type="Gene3D" id="1.10.30.50">
    <property type="match status" value="1"/>
</dbReference>
<evidence type="ECO:0000313" key="3">
    <source>
        <dbReference type="Proteomes" id="UP000033740"/>
    </source>
</evidence>
<organism evidence="2 3">
    <name type="scientific">Microbacterium azadirachtae</name>
    <dbReference type="NCBI Taxonomy" id="582680"/>
    <lineage>
        <taxon>Bacteria</taxon>
        <taxon>Bacillati</taxon>
        <taxon>Actinomycetota</taxon>
        <taxon>Actinomycetes</taxon>
        <taxon>Micrococcales</taxon>
        <taxon>Microbacteriaceae</taxon>
        <taxon>Microbacterium</taxon>
    </lineage>
</organism>
<protein>
    <submittedName>
        <fullName evidence="2">HNH endonuclease</fullName>
    </submittedName>
</protein>
<dbReference type="GO" id="GO:0008270">
    <property type="term" value="F:zinc ion binding"/>
    <property type="evidence" value="ECO:0007669"/>
    <property type="project" value="InterPro"/>
</dbReference>
<dbReference type="Pfam" id="PF01844">
    <property type="entry name" value="HNH"/>
    <property type="match status" value="1"/>
</dbReference>
<dbReference type="SMART" id="SM00507">
    <property type="entry name" value="HNHc"/>
    <property type="match status" value="1"/>
</dbReference>
<keyword evidence="2" id="KW-0540">Nuclease</keyword>
<name>A0A0F0LGW7_9MICO</name>
<gene>
    <name evidence="2" type="ORF">RS86_03190</name>
</gene>